<dbReference type="InterPro" id="IPR037038">
    <property type="entry name" value="HepT-like_sf"/>
</dbReference>
<protein>
    <recommendedName>
        <fullName evidence="9">DUF86 domain-containing protein</fullName>
    </recommendedName>
</protein>
<evidence type="ECO:0008006" key="9">
    <source>
        <dbReference type="Google" id="ProtNLM"/>
    </source>
</evidence>
<comment type="caution">
    <text evidence="7">The sequence shown here is derived from an EMBL/GenBank/DDBJ whole genome shotgun (WGS) entry which is preliminary data.</text>
</comment>
<comment type="similarity">
    <text evidence="6">Belongs to the HepT RNase toxin family.</text>
</comment>
<evidence type="ECO:0000313" key="8">
    <source>
        <dbReference type="Proteomes" id="UP001144297"/>
    </source>
</evidence>
<organism evidence="7 8">
    <name type="scientific">Thermodesulfovibrio yellowstonii</name>
    <dbReference type="NCBI Taxonomy" id="28262"/>
    <lineage>
        <taxon>Bacteria</taxon>
        <taxon>Pseudomonadati</taxon>
        <taxon>Nitrospirota</taxon>
        <taxon>Thermodesulfovibrionia</taxon>
        <taxon>Thermodesulfovibrionales</taxon>
        <taxon>Thermodesulfovibrionaceae</taxon>
        <taxon>Thermodesulfovibrio</taxon>
    </lineage>
</organism>
<accession>A0A9W6LL03</accession>
<keyword evidence="3" id="KW-0540">Nuclease</keyword>
<reference evidence="7" key="1">
    <citation type="submission" date="2022-12" db="EMBL/GenBank/DDBJ databases">
        <title>Reference genome sequencing for broad-spectrum identification of bacterial and archaeal isolates by mass spectrometry.</title>
        <authorList>
            <person name="Sekiguchi Y."/>
            <person name="Tourlousse D.M."/>
        </authorList>
    </citation>
    <scope>NUCLEOTIDE SEQUENCE</scope>
    <source>
        <strain evidence="7">TSL-P1</strain>
    </source>
</reference>
<dbReference type="Proteomes" id="UP001144297">
    <property type="component" value="Unassembled WGS sequence"/>
</dbReference>
<keyword evidence="1" id="KW-0597">Phosphoprotein</keyword>
<evidence type="ECO:0000256" key="5">
    <source>
        <dbReference type="ARBA" id="ARBA00022801"/>
    </source>
</evidence>
<evidence type="ECO:0000256" key="6">
    <source>
        <dbReference type="ARBA" id="ARBA00024207"/>
    </source>
</evidence>
<name>A0A9W6LL03_9BACT</name>
<dbReference type="GO" id="GO:0110001">
    <property type="term" value="C:toxin-antitoxin complex"/>
    <property type="evidence" value="ECO:0007669"/>
    <property type="project" value="InterPro"/>
</dbReference>
<keyword evidence="8" id="KW-1185">Reference proteome</keyword>
<dbReference type="InterPro" id="IPR051813">
    <property type="entry name" value="HepT_RNase_toxin"/>
</dbReference>
<dbReference type="InterPro" id="IPR008201">
    <property type="entry name" value="HepT-like"/>
</dbReference>
<dbReference type="GO" id="GO:0004540">
    <property type="term" value="F:RNA nuclease activity"/>
    <property type="evidence" value="ECO:0007669"/>
    <property type="project" value="InterPro"/>
</dbReference>
<evidence type="ECO:0000256" key="3">
    <source>
        <dbReference type="ARBA" id="ARBA00022722"/>
    </source>
</evidence>
<sequence>MAGMRDKIIHEYFGVRLELIWEVIKKDIPKLKPLIEKVLTNLENEH</sequence>
<evidence type="ECO:0000256" key="1">
    <source>
        <dbReference type="ARBA" id="ARBA00022553"/>
    </source>
</evidence>
<dbReference type="PANTHER" id="PTHR34139">
    <property type="entry name" value="UPF0331 PROTEIN MJ0127"/>
    <property type="match status" value="1"/>
</dbReference>
<dbReference type="Gene3D" id="1.20.120.580">
    <property type="entry name" value="bsu32300-like"/>
    <property type="match status" value="1"/>
</dbReference>
<dbReference type="GO" id="GO:0016787">
    <property type="term" value="F:hydrolase activity"/>
    <property type="evidence" value="ECO:0007669"/>
    <property type="project" value="UniProtKB-KW"/>
</dbReference>
<dbReference type="PANTHER" id="PTHR34139:SF1">
    <property type="entry name" value="RNASE MJ1380-RELATED"/>
    <property type="match status" value="1"/>
</dbReference>
<evidence type="ECO:0000256" key="2">
    <source>
        <dbReference type="ARBA" id="ARBA00022649"/>
    </source>
</evidence>
<keyword evidence="4" id="KW-0547">Nucleotide-binding</keyword>
<evidence type="ECO:0000313" key="7">
    <source>
        <dbReference type="EMBL" id="GLI53360.1"/>
    </source>
</evidence>
<dbReference type="AlphaFoldDB" id="A0A9W6LL03"/>
<dbReference type="EMBL" id="BSDX01000001">
    <property type="protein sequence ID" value="GLI53360.1"/>
    <property type="molecule type" value="Genomic_DNA"/>
</dbReference>
<dbReference type="Pfam" id="PF01934">
    <property type="entry name" value="HepT-like"/>
    <property type="match status" value="1"/>
</dbReference>
<keyword evidence="2" id="KW-1277">Toxin-antitoxin system</keyword>
<gene>
    <name evidence="7" type="ORF">TISLANDTSLP1_10530</name>
</gene>
<proteinExistence type="inferred from homology"/>
<keyword evidence="5" id="KW-0378">Hydrolase</keyword>
<evidence type="ECO:0000256" key="4">
    <source>
        <dbReference type="ARBA" id="ARBA00022741"/>
    </source>
</evidence>
<dbReference type="GO" id="GO:0000166">
    <property type="term" value="F:nucleotide binding"/>
    <property type="evidence" value="ECO:0007669"/>
    <property type="project" value="UniProtKB-KW"/>
</dbReference>